<gene>
    <name evidence="1" type="ORF">JoomaDRAFT_1086</name>
</gene>
<accession>I3C3B3</accession>
<protein>
    <submittedName>
        <fullName evidence="1">Uncharacterized protein</fullName>
    </submittedName>
</protein>
<organism evidence="1 2">
    <name type="scientific">Galbibacter orientalis DSM 19592</name>
    <dbReference type="NCBI Taxonomy" id="926559"/>
    <lineage>
        <taxon>Bacteria</taxon>
        <taxon>Pseudomonadati</taxon>
        <taxon>Bacteroidota</taxon>
        <taxon>Flavobacteriia</taxon>
        <taxon>Flavobacteriales</taxon>
        <taxon>Flavobacteriaceae</taxon>
        <taxon>Galbibacter</taxon>
    </lineage>
</organism>
<dbReference type="AlphaFoldDB" id="I3C3B3"/>
<dbReference type="EMBL" id="JH651379">
    <property type="protein sequence ID" value="EIJ38106.1"/>
    <property type="molecule type" value="Genomic_DNA"/>
</dbReference>
<dbReference type="STRING" id="926559.JoomaDRAFT_1086"/>
<dbReference type="eggNOG" id="ENOG50332F8">
    <property type="taxonomic scope" value="Bacteria"/>
</dbReference>
<dbReference type="Proteomes" id="UP000004690">
    <property type="component" value="Unassembled WGS sequence"/>
</dbReference>
<name>I3C3B3_9FLAO</name>
<proteinExistence type="predicted"/>
<reference evidence="1 2" key="1">
    <citation type="submission" date="2012-02" db="EMBL/GenBank/DDBJ databases">
        <title>Improved High-Quality Draft genome of Joostella marina DSM 19592.</title>
        <authorList>
            <consortium name="US DOE Joint Genome Institute (JGI-PGF)"/>
            <person name="Lucas S."/>
            <person name="Copeland A."/>
            <person name="Lapidus A."/>
            <person name="Bruce D."/>
            <person name="Goodwin L."/>
            <person name="Pitluck S."/>
            <person name="Peters L."/>
            <person name="Chertkov O."/>
            <person name="Ovchinnikova G."/>
            <person name="Kyrpides N."/>
            <person name="Mavromatis K."/>
            <person name="Detter J.C."/>
            <person name="Han C."/>
            <person name="Land M."/>
            <person name="Hauser L."/>
            <person name="Markowitz V."/>
            <person name="Cheng J.-F."/>
            <person name="Hugenholtz P."/>
            <person name="Woyke T."/>
            <person name="Wu D."/>
            <person name="Tindall B."/>
            <person name="Brambilla E."/>
            <person name="Klenk H.-P."/>
            <person name="Eisen J.A."/>
        </authorList>
    </citation>
    <scope>NUCLEOTIDE SEQUENCE [LARGE SCALE GENOMIC DNA]</scope>
    <source>
        <strain evidence="1 2">DSM 19592</strain>
    </source>
</reference>
<keyword evidence="2" id="KW-1185">Reference proteome</keyword>
<dbReference type="OrthoDB" id="1366221at2"/>
<sequence length="84" mass="9811">MKKQELIQLLKYSSPTSIWVVSYKNELQELQCPIKVIAIKDIGGLKQGKIYSVTYIKLATNLKVVFIIKGQPYFYYHFEILTPR</sequence>
<dbReference type="HOGENOM" id="CLU_2536428_0_0_10"/>
<dbReference type="RefSeq" id="WP_008611224.1">
    <property type="nucleotide sequence ID" value="NZ_JH651379.1"/>
</dbReference>
<evidence type="ECO:0000313" key="2">
    <source>
        <dbReference type="Proteomes" id="UP000004690"/>
    </source>
</evidence>
<evidence type="ECO:0000313" key="1">
    <source>
        <dbReference type="EMBL" id="EIJ38106.1"/>
    </source>
</evidence>